<organism evidence="2 3">
    <name type="scientific">Zarconia navalis LEGE 11467</name>
    <dbReference type="NCBI Taxonomy" id="1828826"/>
    <lineage>
        <taxon>Bacteria</taxon>
        <taxon>Bacillati</taxon>
        <taxon>Cyanobacteriota</taxon>
        <taxon>Cyanophyceae</taxon>
        <taxon>Oscillatoriophycideae</taxon>
        <taxon>Oscillatoriales</taxon>
        <taxon>Oscillatoriales incertae sedis</taxon>
        <taxon>Zarconia</taxon>
        <taxon>Zarconia navalis</taxon>
    </lineage>
</organism>
<feature type="non-terminal residue" evidence="2">
    <location>
        <position position="553"/>
    </location>
</feature>
<evidence type="ECO:0000313" key="3">
    <source>
        <dbReference type="Proteomes" id="UP000621799"/>
    </source>
</evidence>
<dbReference type="EMBL" id="JADEXN010000332">
    <property type="protein sequence ID" value="MBE9042303.1"/>
    <property type="molecule type" value="Genomic_DNA"/>
</dbReference>
<dbReference type="Pfam" id="PF05226">
    <property type="entry name" value="CHASE2"/>
    <property type="match status" value="1"/>
</dbReference>
<dbReference type="RefSeq" id="WP_264322470.1">
    <property type="nucleotide sequence ID" value="NZ_JADEXN010000332.1"/>
</dbReference>
<accession>A0A928VZV5</accession>
<sequence length="553" mass="63113">MTNKRSILILDGNLNDGCRVRLEMDTDGNRQLEMFGNLPPNPELAAFLETHWQQKYRQIEAPYRIQPEAIEYDGSLVRECQRSARELSDRFNDWLRSTPFQNIDRRLREELSRDDDVRILVCTGDRDLQKLPWHRWDFFRRYPNAEVALSLPEFDRPLPSPKGTATVRILAILGHDEGIEVEADRQLLASLPHAEVEFLVKPQLQKVNDRLWDKSWDILFFAGHSHTEGDRGRIYINPTDSLTIDELEFALHQAVARGLQLAIFNSCDGLGLAQQLSNLRIPQMVVMRELVPDRVAQAFLKYFLTAFAGGKPFYLAVRRARERLQGLEKKFPCASWLPVIFQHPDRVAPTWDDLWEAKEESSPATRKRLSWQRILALGTVATIAVLGVRSVGGLQRWEWGAYDFLMRQRPAEGIDPRILVVEATEEDVNRYGFPLPDGVLAEAIEDLQVHQPRVVALDIFRDRPVEPGHLQLQQLWESENLIALCGIGQADNPNNPGIAPPPGVPENRQGYSDIWVDGDGVLRRHVLFLHSDYTDACATPYSLAGLAALQYLE</sequence>
<dbReference type="InterPro" id="IPR007890">
    <property type="entry name" value="CHASE2"/>
</dbReference>
<feature type="domain" description="CHASE2" evidence="1">
    <location>
        <begin position="394"/>
        <end position="552"/>
    </location>
</feature>
<comment type="caution">
    <text evidence="2">The sequence shown here is derived from an EMBL/GenBank/DDBJ whole genome shotgun (WGS) entry which is preliminary data.</text>
</comment>
<protein>
    <submittedName>
        <fullName evidence="2">CHASE2 domain-containing protein</fullName>
    </submittedName>
</protein>
<name>A0A928VZV5_9CYAN</name>
<gene>
    <name evidence="2" type="ORF">IQ235_16110</name>
</gene>
<evidence type="ECO:0000259" key="1">
    <source>
        <dbReference type="SMART" id="SM01080"/>
    </source>
</evidence>
<proteinExistence type="predicted"/>
<reference evidence="2" key="1">
    <citation type="submission" date="2020-10" db="EMBL/GenBank/DDBJ databases">
        <authorList>
            <person name="Castelo-Branco R."/>
            <person name="Eusebio N."/>
            <person name="Adriana R."/>
            <person name="Vieira A."/>
            <person name="Brugerolle De Fraissinette N."/>
            <person name="Rezende De Castro R."/>
            <person name="Schneider M.P."/>
            <person name="Vasconcelos V."/>
            <person name="Leao P.N."/>
        </authorList>
    </citation>
    <scope>NUCLEOTIDE SEQUENCE</scope>
    <source>
        <strain evidence="2">LEGE 11467</strain>
    </source>
</reference>
<dbReference type="AlphaFoldDB" id="A0A928VZV5"/>
<dbReference type="Proteomes" id="UP000621799">
    <property type="component" value="Unassembled WGS sequence"/>
</dbReference>
<dbReference type="InterPro" id="IPR024983">
    <property type="entry name" value="CHAT_dom"/>
</dbReference>
<keyword evidence="3" id="KW-1185">Reference proteome</keyword>
<evidence type="ECO:0000313" key="2">
    <source>
        <dbReference type="EMBL" id="MBE9042303.1"/>
    </source>
</evidence>
<dbReference type="SMART" id="SM01080">
    <property type="entry name" value="CHASE2"/>
    <property type="match status" value="1"/>
</dbReference>
<dbReference type="Pfam" id="PF12770">
    <property type="entry name" value="CHAT"/>
    <property type="match status" value="1"/>
</dbReference>